<dbReference type="GO" id="GO:0004672">
    <property type="term" value="F:protein kinase activity"/>
    <property type="evidence" value="ECO:0007669"/>
    <property type="project" value="InterPro"/>
</dbReference>
<proteinExistence type="predicted"/>
<dbReference type="PANTHER" id="PTHR24347">
    <property type="entry name" value="SERINE/THREONINE-PROTEIN KINASE"/>
    <property type="match status" value="1"/>
</dbReference>
<keyword evidence="4" id="KW-1185">Reference proteome</keyword>
<evidence type="ECO:0000256" key="1">
    <source>
        <dbReference type="PROSITE-ProRule" id="PRU10141"/>
    </source>
</evidence>
<dbReference type="RefSeq" id="WP_165617528.1">
    <property type="nucleotide sequence ID" value="NZ_FNIR01000005.1"/>
</dbReference>
<dbReference type="GO" id="GO:0005524">
    <property type="term" value="F:ATP binding"/>
    <property type="evidence" value="ECO:0007669"/>
    <property type="project" value="UniProtKB-UniRule"/>
</dbReference>
<sequence length="267" mass="28176">MQAVFHAEAASFLGRGAFGETWRVVDSAGTSTAVKIILDEGYPQALLTREVGGLQRAQDPRVVALLDVREVELAIGARQALVFEFVAGGDVAGRLAAGAGPSWDEAAQFLRELLGAVNALHAVDTVHRDIKPENVALRGSSWSAPVLLDLGLAKLLNVESMTQYPALMGTLPYMAPEQVQQESGRKAADVWAVGVVSYILLSGRHPFLGGRSTAVLGEELLDRMRAGAPPLPAGVPGDAAAVVHRLLSFDAFERGSAGRAYRDLGGT</sequence>
<feature type="binding site" evidence="1">
    <location>
        <position position="35"/>
    </location>
    <ligand>
        <name>ATP</name>
        <dbReference type="ChEBI" id="CHEBI:30616"/>
    </ligand>
</feature>
<dbReference type="Proteomes" id="UP000199088">
    <property type="component" value="Unassembled WGS sequence"/>
</dbReference>
<dbReference type="STRING" id="1052260.SAMN05660199_01754"/>
<accession>A0A1H0ISD3</accession>
<feature type="domain" description="Protein kinase" evidence="2">
    <location>
        <begin position="7"/>
        <end position="267"/>
    </location>
</feature>
<keyword evidence="1" id="KW-0067">ATP-binding</keyword>
<dbReference type="EMBL" id="FNIR01000005">
    <property type="protein sequence ID" value="SDO34180.1"/>
    <property type="molecule type" value="Genomic_DNA"/>
</dbReference>
<keyword evidence="3" id="KW-0808">Transferase</keyword>
<dbReference type="InterPro" id="IPR000719">
    <property type="entry name" value="Prot_kinase_dom"/>
</dbReference>
<name>A0A1H0ISD3_9ACTN</name>
<dbReference type="InterPro" id="IPR017441">
    <property type="entry name" value="Protein_kinase_ATP_BS"/>
</dbReference>
<dbReference type="SUPFAM" id="SSF56112">
    <property type="entry name" value="Protein kinase-like (PK-like)"/>
    <property type="match status" value="1"/>
</dbReference>
<dbReference type="Pfam" id="PF00069">
    <property type="entry name" value="Pkinase"/>
    <property type="match status" value="1"/>
</dbReference>
<dbReference type="InterPro" id="IPR011009">
    <property type="entry name" value="Kinase-like_dom_sf"/>
</dbReference>
<dbReference type="SMART" id="SM00220">
    <property type="entry name" value="S_TKc"/>
    <property type="match status" value="1"/>
</dbReference>
<dbReference type="CDD" id="cd14014">
    <property type="entry name" value="STKc_PknB_like"/>
    <property type="match status" value="1"/>
</dbReference>
<reference evidence="4" key="1">
    <citation type="submission" date="2016-10" db="EMBL/GenBank/DDBJ databases">
        <authorList>
            <person name="Varghese N."/>
            <person name="Submissions S."/>
        </authorList>
    </citation>
    <scope>NUCLEOTIDE SEQUENCE [LARGE SCALE GENOMIC DNA]</scope>
    <source>
        <strain evidence="4">DSM 45843</strain>
    </source>
</reference>
<dbReference type="PROSITE" id="PS50011">
    <property type="entry name" value="PROTEIN_KINASE_DOM"/>
    <property type="match status" value="1"/>
</dbReference>
<keyword evidence="1" id="KW-0547">Nucleotide-binding</keyword>
<organism evidence="3 4">
    <name type="scientific">Klenkia soli</name>
    <dbReference type="NCBI Taxonomy" id="1052260"/>
    <lineage>
        <taxon>Bacteria</taxon>
        <taxon>Bacillati</taxon>
        <taxon>Actinomycetota</taxon>
        <taxon>Actinomycetes</taxon>
        <taxon>Geodermatophilales</taxon>
        <taxon>Geodermatophilaceae</taxon>
        <taxon>Klenkia</taxon>
    </lineage>
</organism>
<protein>
    <submittedName>
        <fullName evidence="3">Protein kinase domain-containing protein</fullName>
    </submittedName>
</protein>
<dbReference type="Gene3D" id="1.10.510.10">
    <property type="entry name" value="Transferase(Phosphotransferase) domain 1"/>
    <property type="match status" value="1"/>
</dbReference>
<gene>
    <name evidence="3" type="ORF">SAMN05660199_01754</name>
</gene>
<evidence type="ECO:0000313" key="4">
    <source>
        <dbReference type="Proteomes" id="UP000199088"/>
    </source>
</evidence>
<evidence type="ECO:0000259" key="2">
    <source>
        <dbReference type="PROSITE" id="PS50011"/>
    </source>
</evidence>
<dbReference type="AlphaFoldDB" id="A0A1H0ISD3"/>
<dbReference type="PROSITE" id="PS00107">
    <property type="entry name" value="PROTEIN_KINASE_ATP"/>
    <property type="match status" value="1"/>
</dbReference>
<evidence type="ECO:0000313" key="3">
    <source>
        <dbReference type="EMBL" id="SDO34180.1"/>
    </source>
</evidence>
<keyword evidence="3" id="KW-0418">Kinase</keyword>